<reference evidence="5" key="1">
    <citation type="submission" date="2020-11" db="EMBL/GenBank/DDBJ databases">
        <title>Bacterial whole genome sequence for Caenimonas sp. DR4.4.</title>
        <authorList>
            <person name="Le V."/>
            <person name="Ko S.-R."/>
            <person name="Ahn C.-Y."/>
            <person name="Oh H.-M."/>
        </authorList>
    </citation>
    <scope>NUCLEOTIDE SEQUENCE</scope>
    <source>
        <strain evidence="5">DR4.4</strain>
    </source>
</reference>
<evidence type="ECO:0000259" key="4">
    <source>
        <dbReference type="Pfam" id="PF20789"/>
    </source>
</evidence>
<evidence type="ECO:0000313" key="6">
    <source>
        <dbReference type="Proteomes" id="UP000651050"/>
    </source>
</evidence>
<dbReference type="GO" id="GO:0009062">
    <property type="term" value="P:fatty acid catabolic process"/>
    <property type="evidence" value="ECO:0007669"/>
    <property type="project" value="TreeGrafter"/>
</dbReference>
<protein>
    <submittedName>
        <fullName evidence="5">Thioesterase family protein</fullName>
    </submittedName>
</protein>
<proteinExistence type="inferred from homology"/>
<name>A0A931MHC6_9BURK</name>
<comment type="similarity">
    <text evidence="1">Belongs to the C/M/P thioester hydrolase family.</text>
</comment>
<dbReference type="GO" id="GO:0006637">
    <property type="term" value="P:acyl-CoA metabolic process"/>
    <property type="evidence" value="ECO:0007669"/>
    <property type="project" value="InterPro"/>
</dbReference>
<dbReference type="Gene3D" id="2.40.160.210">
    <property type="entry name" value="Acyl-CoA thioesterase, double hotdog domain"/>
    <property type="match status" value="1"/>
</dbReference>
<dbReference type="InterPro" id="IPR003703">
    <property type="entry name" value="Acyl_CoA_thio"/>
</dbReference>
<dbReference type="Pfam" id="PF13622">
    <property type="entry name" value="4HBT_3"/>
    <property type="match status" value="1"/>
</dbReference>
<feature type="domain" description="Acyl-CoA thioesterase-like N-terminal HotDog" evidence="3">
    <location>
        <begin position="38"/>
        <end position="113"/>
    </location>
</feature>
<dbReference type="InterPro" id="IPR029069">
    <property type="entry name" value="HotDog_dom_sf"/>
</dbReference>
<comment type="caution">
    <text evidence="5">The sequence shown here is derived from an EMBL/GenBank/DDBJ whole genome shotgun (WGS) entry which is preliminary data.</text>
</comment>
<dbReference type="SUPFAM" id="SSF54637">
    <property type="entry name" value="Thioesterase/thiol ester dehydrase-isomerase"/>
    <property type="match status" value="2"/>
</dbReference>
<accession>A0A931MHC6</accession>
<organism evidence="5 6">
    <name type="scientific">Caenimonas aquaedulcis</name>
    <dbReference type="NCBI Taxonomy" id="2793270"/>
    <lineage>
        <taxon>Bacteria</taxon>
        <taxon>Pseudomonadati</taxon>
        <taxon>Pseudomonadota</taxon>
        <taxon>Betaproteobacteria</taxon>
        <taxon>Burkholderiales</taxon>
        <taxon>Comamonadaceae</taxon>
        <taxon>Caenimonas</taxon>
    </lineage>
</organism>
<evidence type="ECO:0000259" key="3">
    <source>
        <dbReference type="Pfam" id="PF13622"/>
    </source>
</evidence>
<dbReference type="Proteomes" id="UP000651050">
    <property type="component" value="Unassembled WGS sequence"/>
</dbReference>
<keyword evidence="6" id="KW-1185">Reference proteome</keyword>
<dbReference type="RefSeq" id="WP_196985949.1">
    <property type="nucleotide sequence ID" value="NZ_JADWYS010000001.1"/>
</dbReference>
<dbReference type="CDD" id="cd03445">
    <property type="entry name" value="Thioesterase_II_repeat2"/>
    <property type="match status" value="1"/>
</dbReference>
<dbReference type="AlphaFoldDB" id="A0A931MHC6"/>
<dbReference type="EMBL" id="JADWYS010000001">
    <property type="protein sequence ID" value="MBG9388070.1"/>
    <property type="molecule type" value="Genomic_DNA"/>
</dbReference>
<evidence type="ECO:0000256" key="2">
    <source>
        <dbReference type="ARBA" id="ARBA00022801"/>
    </source>
</evidence>
<sequence>MALAKWNELDVPALLALEPGGGPGVWRNRFGDSNLNGRSYGGQLLGQAMAAALMEAPADRAPTMMQFLFMQGAMPQEPIDFTVTPLQDGKRFSSRHVRGAQQGRLLLDAQVTCAVPLEAPEHADPTTAPAGEHPHDLPEFAQLDAGLREGIERLGGYSADHKPSVEFRIPHAKRQLSAATATERFRFWMRVRGPLPQDSRLHAAAFAYISDWWLNFSSLSMHLRDIGERRLYISSLNHAMWLHLAPRVDEWLHVETVSPRAVAGRGLAMACFHDLHGRFVASATQECLMAYAG</sequence>
<evidence type="ECO:0000313" key="5">
    <source>
        <dbReference type="EMBL" id="MBG9388070.1"/>
    </source>
</evidence>
<dbReference type="GO" id="GO:0047617">
    <property type="term" value="F:fatty acyl-CoA hydrolase activity"/>
    <property type="evidence" value="ECO:0007669"/>
    <property type="project" value="InterPro"/>
</dbReference>
<gene>
    <name evidence="5" type="ORF">I5803_08565</name>
</gene>
<dbReference type="InterPro" id="IPR042171">
    <property type="entry name" value="Acyl-CoA_hotdog"/>
</dbReference>
<dbReference type="PANTHER" id="PTHR11066">
    <property type="entry name" value="ACYL-COA THIOESTERASE"/>
    <property type="match status" value="1"/>
</dbReference>
<keyword evidence="2" id="KW-0378">Hydrolase</keyword>
<dbReference type="InterPro" id="IPR049450">
    <property type="entry name" value="ACOT8-like_C"/>
</dbReference>
<evidence type="ECO:0000256" key="1">
    <source>
        <dbReference type="ARBA" id="ARBA00006538"/>
    </source>
</evidence>
<dbReference type="Pfam" id="PF20789">
    <property type="entry name" value="4HBT_3C"/>
    <property type="match status" value="1"/>
</dbReference>
<dbReference type="CDD" id="cd03444">
    <property type="entry name" value="Thioesterase_II_repeat1"/>
    <property type="match status" value="1"/>
</dbReference>
<dbReference type="PANTHER" id="PTHR11066:SF34">
    <property type="entry name" value="ACYL-COENZYME A THIOESTERASE 8"/>
    <property type="match status" value="1"/>
</dbReference>
<dbReference type="InterPro" id="IPR049449">
    <property type="entry name" value="TesB_ACOT8-like_N"/>
</dbReference>
<feature type="domain" description="Acyl-CoA thioesterase-like C-terminal" evidence="4">
    <location>
        <begin position="164"/>
        <end position="289"/>
    </location>
</feature>